<keyword evidence="4 5" id="KW-1015">Disulfide bond</keyword>
<dbReference type="PROSITE" id="PS00484">
    <property type="entry name" value="THYROGLOBULIN_1_1"/>
    <property type="match status" value="1"/>
</dbReference>
<sequence length="140" mass="15393">MKIYLILLISLALIAISAAQKKSECQEHREKASKSTSPVKVVPICESNGDYAALQCHNEGKFCSCWRKDGTPITQPSTKIKSCVCHRDRDDKLKNSKGAPVPECSDDGKFKKKQCSGSSGQCWCVDPETGIKNKRNANNC</sequence>
<dbReference type="CDD" id="cd00191">
    <property type="entry name" value="TY"/>
    <property type="match status" value="1"/>
</dbReference>
<dbReference type="SUPFAM" id="SSF57610">
    <property type="entry name" value="Thyroglobulin type-1 domain"/>
    <property type="match status" value="2"/>
</dbReference>
<dbReference type="SMART" id="SM00211">
    <property type="entry name" value="TY"/>
    <property type="match status" value="2"/>
</dbReference>
<dbReference type="PANTHER" id="PTHR12352">
    <property type="entry name" value="SECRETED MODULAR CALCIUM-BINDING PROTEIN"/>
    <property type="match status" value="1"/>
</dbReference>
<dbReference type="GO" id="GO:0005615">
    <property type="term" value="C:extracellular space"/>
    <property type="evidence" value="ECO:0007669"/>
    <property type="project" value="TreeGrafter"/>
</dbReference>
<evidence type="ECO:0000256" key="5">
    <source>
        <dbReference type="PROSITE-ProRule" id="PRU00500"/>
    </source>
</evidence>
<evidence type="ECO:0000256" key="3">
    <source>
        <dbReference type="ARBA" id="ARBA00022737"/>
    </source>
</evidence>
<dbReference type="Gene3D" id="4.10.800.10">
    <property type="entry name" value="Thyroglobulin type-1"/>
    <property type="match status" value="2"/>
</dbReference>
<organism evidence="8">
    <name type="scientific">Centruroides hentzi</name>
    <dbReference type="NCBI Taxonomy" id="88313"/>
    <lineage>
        <taxon>Eukaryota</taxon>
        <taxon>Metazoa</taxon>
        <taxon>Ecdysozoa</taxon>
        <taxon>Arthropoda</taxon>
        <taxon>Chelicerata</taxon>
        <taxon>Arachnida</taxon>
        <taxon>Scorpiones</taxon>
        <taxon>Buthida</taxon>
        <taxon>Buthoidea</taxon>
        <taxon>Buthidae</taxon>
        <taxon>Centruroides</taxon>
    </lineage>
</organism>
<name>A0A2I9LPY3_9SCOR</name>
<feature type="chain" id="PRO_5014349473" evidence="6">
    <location>
        <begin position="20"/>
        <end position="140"/>
    </location>
</feature>
<dbReference type="PANTHER" id="PTHR12352:SF3">
    <property type="entry name" value="NIDOGEN-2"/>
    <property type="match status" value="1"/>
</dbReference>
<keyword evidence="3" id="KW-0677">Repeat</keyword>
<comment type="subcellular location">
    <subcellularLocation>
        <location evidence="1">Secreted</location>
    </subcellularLocation>
</comment>
<evidence type="ECO:0000313" key="8">
    <source>
        <dbReference type="EMBL" id="MBW20440.1"/>
    </source>
</evidence>
<dbReference type="GO" id="GO:0007160">
    <property type="term" value="P:cell-matrix adhesion"/>
    <property type="evidence" value="ECO:0007669"/>
    <property type="project" value="TreeGrafter"/>
</dbReference>
<keyword evidence="2" id="KW-0964">Secreted</keyword>
<comment type="caution">
    <text evidence="5">Lacks conserved residue(s) required for the propagation of feature annotation.</text>
</comment>
<evidence type="ECO:0000256" key="2">
    <source>
        <dbReference type="ARBA" id="ARBA00022525"/>
    </source>
</evidence>
<dbReference type="PROSITE" id="PS51162">
    <property type="entry name" value="THYROGLOBULIN_1_2"/>
    <property type="match status" value="1"/>
</dbReference>
<evidence type="ECO:0000256" key="1">
    <source>
        <dbReference type="ARBA" id="ARBA00004613"/>
    </source>
</evidence>
<dbReference type="EMBL" id="GFWZ01000450">
    <property type="protein sequence ID" value="MBW20440.1"/>
    <property type="molecule type" value="Transcribed_RNA"/>
</dbReference>
<evidence type="ECO:0000256" key="4">
    <source>
        <dbReference type="ARBA" id="ARBA00023157"/>
    </source>
</evidence>
<dbReference type="InterPro" id="IPR000716">
    <property type="entry name" value="Thyroglobulin_1"/>
</dbReference>
<dbReference type="InterPro" id="IPR036857">
    <property type="entry name" value="Thyroglobulin_1_sf"/>
</dbReference>
<accession>A0A2I9LPY3</accession>
<evidence type="ECO:0000256" key="6">
    <source>
        <dbReference type="SAM" id="SignalP"/>
    </source>
</evidence>
<evidence type="ECO:0000259" key="7">
    <source>
        <dbReference type="PROSITE" id="PS51162"/>
    </source>
</evidence>
<feature type="signal peptide" evidence="6">
    <location>
        <begin position="1"/>
        <end position="19"/>
    </location>
</feature>
<dbReference type="Pfam" id="PF00086">
    <property type="entry name" value="Thyroglobulin_1"/>
    <property type="match status" value="2"/>
</dbReference>
<dbReference type="GO" id="GO:0005604">
    <property type="term" value="C:basement membrane"/>
    <property type="evidence" value="ECO:0007669"/>
    <property type="project" value="TreeGrafter"/>
</dbReference>
<reference evidence="8" key="1">
    <citation type="journal article" date="2017" name="Toxicon">
        <title>Venom-gland transcriptomics and venom proteomics of the Hentz striped scorpion (Centruroides hentzi; Buthidae) reveal high toxin diversity in a harmless member of a lethal family.</title>
        <authorList>
            <person name="Ward M.J."/>
            <person name="Ellsworth S.A."/>
            <person name="Rokyta D.R."/>
        </authorList>
    </citation>
    <scope>NUCLEOTIDE SEQUENCE</scope>
    <source>
        <tissue evidence="8">Venom gland</tissue>
    </source>
</reference>
<dbReference type="InterPro" id="IPR051950">
    <property type="entry name" value="Dev_reg/Prot_inhib"/>
</dbReference>
<keyword evidence="6" id="KW-0732">Signal</keyword>
<dbReference type="AlphaFoldDB" id="A0A2I9LPY3"/>
<feature type="domain" description="Thyroglobulin type-1" evidence="7">
    <location>
        <begin position="22"/>
        <end position="130"/>
    </location>
</feature>
<feature type="disulfide bond" evidence="5">
    <location>
        <begin position="115"/>
        <end position="122"/>
    </location>
</feature>
<protein>
    <submittedName>
        <fullName evidence="8">Venom protein</fullName>
    </submittedName>
</protein>
<proteinExistence type="predicted"/>